<dbReference type="InterPro" id="IPR026115">
    <property type="entry name" value="NABC1"/>
</dbReference>
<evidence type="ECO:0000313" key="3">
    <source>
        <dbReference type="Proteomes" id="UP000007646"/>
    </source>
</evidence>
<dbReference type="PANTHER" id="PTHR15016">
    <property type="entry name" value="BREAST CARCINOMA-AMPLIFIED SEQUENCE 1"/>
    <property type="match status" value="1"/>
</dbReference>
<keyword evidence="3" id="KW-1185">Reference proteome</keyword>
<dbReference type="AlphaFoldDB" id="G3SQ76"/>
<dbReference type="OMA" id="SASVPHH"/>
<dbReference type="Ensembl" id="ENSLAFT00000002312.4">
    <property type="protein sequence ID" value="ENSLAFP00000001931.4"/>
    <property type="gene ID" value="ENSLAFG00000002312.4"/>
</dbReference>
<reference evidence="2" key="3">
    <citation type="submission" date="2025-09" db="UniProtKB">
        <authorList>
            <consortium name="Ensembl"/>
        </authorList>
    </citation>
    <scope>IDENTIFICATION</scope>
    <source>
        <strain evidence="2">Isolate ISIS603380</strain>
    </source>
</reference>
<feature type="compositionally biased region" description="Basic and acidic residues" evidence="1">
    <location>
        <begin position="114"/>
        <end position="131"/>
    </location>
</feature>
<dbReference type="Proteomes" id="UP000007646">
    <property type="component" value="Unassembled WGS sequence"/>
</dbReference>
<feature type="compositionally biased region" description="Basic and acidic residues" evidence="1">
    <location>
        <begin position="227"/>
        <end position="238"/>
    </location>
</feature>
<feature type="compositionally biased region" description="Polar residues" evidence="1">
    <location>
        <begin position="460"/>
        <end position="469"/>
    </location>
</feature>
<dbReference type="GO" id="GO:0042552">
    <property type="term" value="P:myelination"/>
    <property type="evidence" value="ECO:0007669"/>
    <property type="project" value="TreeGrafter"/>
</dbReference>
<feature type="compositionally biased region" description="Basic and acidic residues" evidence="1">
    <location>
        <begin position="423"/>
        <end position="450"/>
    </location>
</feature>
<reference evidence="2 3" key="1">
    <citation type="submission" date="2009-06" db="EMBL/GenBank/DDBJ databases">
        <title>The Genome Sequence of Loxodonta africana (African elephant).</title>
        <authorList>
            <person name="Di Palma F."/>
            <person name="Heiman D."/>
            <person name="Young S."/>
            <person name="Johnson J."/>
            <person name="Lander E.S."/>
            <person name="Lindblad-Toh K."/>
        </authorList>
    </citation>
    <scope>NUCLEOTIDE SEQUENCE [LARGE SCALE GENOMIC DNA]</scope>
    <source>
        <strain evidence="2 3">Isolate ISIS603380</strain>
    </source>
</reference>
<evidence type="ECO:0000256" key="1">
    <source>
        <dbReference type="SAM" id="MobiDB-lite"/>
    </source>
</evidence>
<dbReference type="GeneTree" id="ENSGT00390000003167"/>
<proteinExistence type="predicted"/>
<feature type="region of interest" description="Disordered" evidence="1">
    <location>
        <begin position="33"/>
        <end position="513"/>
    </location>
</feature>
<dbReference type="FunCoup" id="G3SQ76">
    <property type="interactions" value="15"/>
</dbReference>
<feature type="compositionally biased region" description="Basic and acidic residues" evidence="1">
    <location>
        <begin position="284"/>
        <end position="293"/>
    </location>
</feature>
<feature type="compositionally biased region" description="Basic and acidic residues" evidence="1">
    <location>
        <begin position="381"/>
        <end position="395"/>
    </location>
</feature>
<organism evidence="2 3">
    <name type="scientific">Loxodonta africana</name>
    <name type="common">African elephant</name>
    <dbReference type="NCBI Taxonomy" id="9785"/>
    <lineage>
        <taxon>Eukaryota</taxon>
        <taxon>Metazoa</taxon>
        <taxon>Chordata</taxon>
        <taxon>Craniata</taxon>
        <taxon>Vertebrata</taxon>
        <taxon>Euteleostomi</taxon>
        <taxon>Mammalia</taxon>
        <taxon>Eutheria</taxon>
        <taxon>Afrotheria</taxon>
        <taxon>Proboscidea</taxon>
        <taxon>Elephantidae</taxon>
        <taxon>Loxodonta</taxon>
    </lineage>
</organism>
<gene>
    <name evidence="2" type="primary">BCAS1</name>
</gene>
<feature type="compositionally biased region" description="Polar residues" evidence="1">
    <location>
        <begin position="41"/>
        <end position="58"/>
    </location>
</feature>
<sequence length="513" mass="54613">AVLRMPSGKNLGKEAKLEAPAAKSRFFLTLSRSVPDVPDQATDSSIGSVQLDVSSNKAPVNKAPSESMALPVAAAAGSGPDNTPEQTPAEDEATSSSWGPAPLPPESGGAAPSKPKDTSFFDKLFKLDKGRQKAPADNQPETRPAERQEEAAETAGLPRPSDDGPAEQDLVDSKAKEGQEITTWSSSVPEAPEELEIAKENPQTTNTTENNNSIMSFFKTLVSPNKAETKKDPEDTGAEKSPPALADPKSDKANFIPQEAQGAARNPKSCNPPGHVPSAASAETAKEGGKEKAGPTSSPLGKLFWKKSIKEESVPTGSEENVVCESPVEITKSKEVDSALQTVDLNEDGDATPEPAEVKPKTEDSKPPRTTLMAFFRQMSVKREGGNTHSEEINGKDSNYQTSDSAEKATTPLEPELTTVVQKGKEGSSKDKKSPAEMEKQKSRKQEAKEPALCAEQSVVEMNSLQNGDKPQKRPEKRRQSLGGFLKGLGPKRMLDAEVQTDPVSIGPVGKSK</sequence>
<accession>G3SQ76</accession>
<dbReference type="PANTHER" id="PTHR15016:SF6">
    <property type="entry name" value="BREAST CARCINOMA-AMPLIFIED SEQUENCE 1"/>
    <property type="match status" value="1"/>
</dbReference>
<feature type="compositionally biased region" description="Basic and acidic residues" evidence="1">
    <location>
        <begin position="356"/>
        <end position="367"/>
    </location>
</feature>
<reference evidence="2" key="2">
    <citation type="submission" date="2025-08" db="UniProtKB">
        <authorList>
            <consortium name="Ensembl"/>
        </authorList>
    </citation>
    <scope>IDENTIFICATION</scope>
    <source>
        <strain evidence="2">Isolate ISIS603380</strain>
    </source>
</reference>
<dbReference type="STRING" id="9785.ENSLAFP00000001931"/>
<name>G3SQ76_LOXAF</name>
<dbReference type="InParanoid" id="G3SQ76"/>
<evidence type="ECO:0000313" key="2">
    <source>
        <dbReference type="Ensembl" id="ENSLAFP00000001931.4"/>
    </source>
</evidence>
<dbReference type="eggNOG" id="ENOG502QTR2">
    <property type="taxonomic scope" value="Eukaryota"/>
</dbReference>
<protein>
    <submittedName>
        <fullName evidence="2">Brain enriched myelin associated protein 1</fullName>
    </submittedName>
</protein>
<dbReference type="HOGENOM" id="CLU_031051_0_0_1"/>